<evidence type="ECO:0000256" key="1">
    <source>
        <dbReference type="SAM" id="Phobius"/>
    </source>
</evidence>
<keyword evidence="1" id="KW-0472">Membrane</keyword>
<name>A0A4U9QW84_HATHI</name>
<sequence>MVTHDKALTKYATKVTSLKDGLIEEEYRVSESEDNENDMENNHKYSDKPRLGIMATFKIAFNNFKNRKFRNILISLGTSVGIMGIILGLAFGTGVQDRVKGLFDSVLSPESFVVTMKNKSDGKGINYTSYRENKRDWSYESYRI</sequence>
<proteinExistence type="predicted"/>
<dbReference type="Proteomes" id="UP000308489">
    <property type="component" value="Chromosome 1"/>
</dbReference>
<keyword evidence="1" id="KW-0812">Transmembrane</keyword>
<dbReference type="EC" id="3.6.3.-" evidence="2"/>
<dbReference type="EMBL" id="LR590481">
    <property type="protein sequence ID" value="VTQ82338.1"/>
    <property type="molecule type" value="Genomic_DNA"/>
</dbReference>
<keyword evidence="2" id="KW-0067">ATP-binding</keyword>
<keyword evidence="2" id="KW-0378">Hydrolase</keyword>
<keyword evidence="3" id="KW-1185">Reference proteome</keyword>
<gene>
    <name evidence="2" type="primary">macB3</name>
    <name evidence="2" type="ORF">NCTC503_00158</name>
</gene>
<feature type="transmembrane region" description="Helical" evidence="1">
    <location>
        <begin position="72"/>
        <end position="92"/>
    </location>
</feature>
<dbReference type="GO" id="GO:0016787">
    <property type="term" value="F:hydrolase activity"/>
    <property type="evidence" value="ECO:0007669"/>
    <property type="project" value="UniProtKB-KW"/>
</dbReference>
<dbReference type="AlphaFoldDB" id="A0A4U9QW84"/>
<reference evidence="2 3" key="1">
    <citation type="submission" date="2019-05" db="EMBL/GenBank/DDBJ databases">
        <authorList>
            <consortium name="Pathogen Informatics"/>
        </authorList>
    </citation>
    <scope>NUCLEOTIDE SEQUENCE [LARGE SCALE GENOMIC DNA]</scope>
    <source>
        <strain evidence="2 3">NCTC503</strain>
    </source>
</reference>
<protein>
    <submittedName>
        <fullName evidence="2">Macrolide export ATP-binding/permease protein MacB</fullName>
        <ecNumber evidence="2">3.6.3.-</ecNumber>
    </submittedName>
</protein>
<keyword evidence="1" id="KW-1133">Transmembrane helix</keyword>
<organism evidence="2 3">
    <name type="scientific">Hathewaya histolytica</name>
    <name type="common">Clostridium histolyticum</name>
    <dbReference type="NCBI Taxonomy" id="1498"/>
    <lineage>
        <taxon>Bacteria</taxon>
        <taxon>Bacillati</taxon>
        <taxon>Bacillota</taxon>
        <taxon>Clostridia</taxon>
        <taxon>Eubacteriales</taxon>
        <taxon>Clostridiaceae</taxon>
        <taxon>Hathewaya</taxon>
    </lineage>
</organism>
<dbReference type="GO" id="GO:0005524">
    <property type="term" value="F:ATP binding"/>
    <property type="evidence" value="ECO:0007669"/>
    <property type="project" value="UniProtKB-KW"/>
</dbReference>
<evidence type="ECO:0000313" key="3">
    <source>
        <dbReference type="Proteomes" id="UP000308489"/>
    </source>
</evidence>
<evidence type="ECO:0000313" key="2">
    <source>
        <dbReference type="EMBL" id="VTQ82338.1"/>
    </source>
</evidence>
<dbReference type="RefSeq" id="WP_138208999.1">
    <property type="nucleotide sequence ID" value="NZ_CBCRUQ010000011.1"/>
</dbReference>
<dbReference type="KEGG" id="hhw:NCTC503_00158"/>
<keyword evidence="2" id="KW-0547">Nucleotide-binding</keyword>
<accession>A0A4U9QW84</accession>